<gene>
    <name evidence="2" type="ORF">DAMO_2442</name>
</gene>
<dbReference type="Proteomes" id="UP000006898">
    <property type="component" value="Chromosome"/>
</dbReference>
<proteinExistence type="predicted"/>
<dbReference type="InterPro" id="IPR023614">
    <property type="entry name" value="Porin_dom_sf"/>
</dbReference>
<evidence type="ECO:0008006" key="4">
    <source>
        <dbReference type="Google" id="ProtNLM"/>
    </source>
</evidence>
<organism evidence="2 3">
    <name type="scientific">Methylomirabilis oxygeniifera</name>
    <dbReference type="NCBI Taxonomy" id="671143"/>
    <lineage>
        <taxon>Bacteria</taxon>
        <taxon>Candidatus Methylomirabilota</taxon>
        <taxon>Candidatus Methylomirabilia</taxon>
        <taxon>Candidatus Methylomirabilales</taxon>
        <taxon>Candidatus Methylomirabilaceae</taxon>
        <taxon>Candidatus Methylomirabilis</taxon>
    </lineage>
</organism>
<dbReference type="AlphaFoldDB" id="D5MJC9"/>
<dbReference type="EMBL" id="FP565575">
    <property type="protein sequence ID" value="CBE69511.1"/>
    <property type="molecule type" value="Genomic_DNA"/>
</dbReference>
<name>D5MJC9_METO1</name>
<dbReference type="HOGENOM" id="CLU_537139_0_0_0"/>
<dbReference type="Gene3D" id="2.40.160.10">
    <property type="entry name" value="Porin"/>
    <property type="match status" value="1"/>
</dbReference>
<evidence type="ECO:0000256" key="1">
    <source>
        <dbReference type="SAM" id="Coils"/>
    </source>
</evidence>
<dbReference type="SUPFAM" id="SSF56935">
    <property type="entry name" value="Porins"/>
    <property type="match status" value="1"/>
</dbReference>
<reference evidence="2 3" key="1">
    <citation type="journal article" date="2010" name="Nature">
        <title>Nitrite-driven anaerobic methane oxidation by oxygenic bacteria.</title>
        <authorList>
            <person name="Ettwig K.F."/>
            <person name="Butler M.K."/>
            <person name="Le Paslier D."/>
            <person name="Pelletier E."/>
            <person name="Mangenot S."/>
            <person name="Kuypers M.M.M."/>
            <person name="Schreiber F."/>
            <person name="Dutilh B.E."/>
            <person name="Zedelius J."/>
            <person name="de Beer D."/>
            <person name="Gloerich J."/>
            <person name="Wessels H.J.C.T."/>
            <person name="van Allen T."/>
            <person name="Luesken F."/>
            <person name="Wu M."/>
            <person name="van de Pas-Schoonen K.T."/>
            <person name="Op den Camp H.J.M."/>
            <person name="Janssen-Megens E.M."/>
            <person name="Francoijs K-J."/>
            <person name="Stunnenberg H."/>
            <person name="Weissenbach J."/>
            <person name="Jetten M.S.M."/>
            <person name="Strous M."/>
        </authorList>
    </citation>
    <scope>NUCLEOTIDE SEQUENCE [LARGE SCALE GENOMIC DNA]</scope>
</reference>
<dbReference type="InterPro" id="IPR010870">
    <property type="entry name" value="Porin_O/P"/>
</dbReference>
<protein>
    <recommendedName>
        <fullName evidence="4">Phosphate-selective porin O and P</fullName>
    </recommendedName>
</protein>
<evidence type="ECO:0000313" key="3">
    <source>
        <dbReference type="Proteomes" id="UP000006898"/>
    </source>
</evidence>
<dbReference type="Pfam" id="PF07396">
    <property type="entry name" value="Porin_O_P"/>
    <property type="match status" value="1"/>
</dbReference>
<dbReference type="eggNOG" id="COG3746">
    <property type="taxonomic scope" value="Bacteria"/>
</dbReference>
<dbReference type="KEGG" id="mox:DAMO_2442"/>
<dbReference type="STRING" id="671143.DAMO_2442"/>
<feature type="coiled-coil region" evidence="1">
    <location>
        <begin position="29"/>
        <end position="63"/>
    </location>
</feature>
<sequence>MAQRGWWIRGAVVGSALLLAPVGAWADKLTDLEQAFDAQQKSLQQLQQEMQRLRQERSAQQEDVTRRVMEVEKKAAEAAASAWQVGFDPWPGKGFYVKSTDGQHRLSIGGYVQTLAQVEASRNEEDVDSADKSAAINRHRASTLKLHRVRLHFDVQLFKDFGLHINPEFVGPTDTKGSGPSSTTRIEAAFGHYTYAPWLRVKVGQFRDQYALENGSVPQDLYFAAQRSFITRALSPDLQMGLMLFGGTKLADMLPISYSVGVYNGCGRVDQCTTDNDGDKEYTGRITIAPPMPIGNLTVGANADFRTFNNKKGGARDLATNPVAGTNYHRFNPTSVLGDLFGGDGNGTSMNGFRINGDRTTTGADFVYDLYPIILTGEFHYASQERDGLGTGSNVNLDDLRMMGGYGTVGYWVFGNKLKGLLVNGRYEHLRVDDTKGNFTAAAGTNEQTLRVRVGTMGATWYVNPNIFVRANYVLTDVNPGKNFFGVSNNTQGELTHQGIAEAVFKF</sequence>
<keyword evidence="1" id="KW-0175">Coiled coil</keyword>
<accession>D5MJC9</accession>
<evidence type="ECO:0000313" key="2">
    <source>
        <dbReference type="EMBL" id="CBE69511.1"/>
    </source>
</evidence>